<keyword evidence="6 9" id="KW-0862">Zinc</keyword>
<dbReference type="Proteomes" id="UP001396334">
    <property type="component" value="Unassembled WGS sequence"/>
</dbReference>
<sequence>MDSPNDSEPLKPRERVVRRLAALGIPVEHLNRSYEEIVHFVITNGLSLPEVVSAILPTDEEVAECIKYAKLKSKKWMSVTMGNRFREGMVWLQWLMFLGEPANALRNLAESSIGQRGVCGAVWGLNDLAYTCRTCEHDPTCAICVPCFQNGNHKDHDYSIIYTGGGCCDCGDETAWRREGFCSKHKGAEQIQPLCESLANTIGPVLDALYICWKSKLFSAEGIFQENIRKSDRGAEQRKAANELTYVVVEMHLEFCKCSESLLSFVSRRVISLDGLLGILVRAERFLGDAVVKKLHELLLKFLAEPVFKNEFSKLFLSYYPTVINEAIKEGSDSILNDKYPLISTFSVQIFTVPTLTPRLVKEMNLLGMLLKCLGDIFFSCADKDGHLQAAKWGNLYDTTNRLIGDIRFVMSHDVVSKYATHEQQDISRTWLKLLGFVQGMNSIKRETGLHIEEENESMHLHFVLGHSVANIHSLLVDGAFSVAKSEGENVLSYFYTQDMHDGDDMRHAKVGRLSQESSVCSVTGRSVSKVTEVGSNSIYHLLIPSSVIWLIQECLRAIETWLEADDGTSALQSLSSTNSSGIYGSNLSAIKKTLYKFRKGKHVGKLTGSSENHCSRYSSPLYSGHDESNDMEIAKNIGSDGGCGYMSLDVIAVETDSGMGLATPRVLSLCEWPDIIYDVSSQEISVHIPLHRLLSLLLQKALRMCYGEPVMPNITNSSSGSSFSAIYADFFDHILVDCHPFGFSASVMEHPLRIRVFCAQVIAGMWRKNGDAALVSCEWYRSVRWSEQGLEFDLFLLQCCAALAPPDLYVKRILERFGMLDYLSLSLERSNEYEPVLVQEMLTLIMQILQERRFCGRNTAENLKRELIYKLAIGDATRSQLVKSLPRDLSKLDQLQEILDRVAVYSNPSGFNQGMYSLRWAFWKELDLYHPRWNSRDLQVAEERYLRFCGVSAMTTQLPRWTKIYPPLEGVARIATCRVTLQIIRAVLFYSVFTDKFTESRAPDGILMTALHLLSLALDVNLQLNGSGGAECHIGDFNSMLAFVSEEISESLNYAAGKQSLLSLLVALFRMYRQENQKSYLESSNCSFSPLIESLLRKFAEVDSMCMTKLQELAPEVVCHLSKSPNSDRTSSTSASDGELRKVKAREKQAAILAKMKAEQSKFLSSISSAAAADSNSDSEMSNSDAEHETEGSVQQSCSLCHDTTSKSPVSFLILLQKSRLLSFVERGPPSWDQWSDKEQASIPRNRVTNQSEKNASSSRSGLASQSLQLTENPVEFTNNEQGQRGEVNAILEFVKSQIPSVRNTEAPSSSSDVRDSTAYNLETLEEDMYICIRKEMNDTSLSSSFVNDESDLLGKYISALSSVTNENSLASEKTNSNRGLTESTSQPLFHDGLSSLDCDGIYLSSCGHTVHQGCLDRYLSSLKERYVRRSFFEGAHNVDPDQGEFLCPVCRRLANSIFPAVNATFQMVGRLPTTSTVDQVHALGSPPNKAICSLLLQRGLSLLKTAAKVVGRSDFIEAFPLQRKEKTMHNLEPISRALSKMHFSKNQDRFLGSPRLSHPIILWDTLKYSLMSTEIAARSGKNSLSANYTLASLYKEFNSSSEFIFSLLLRVVQNLSGTDTLHALQRFRGLQLFAESICSGVSFDYHNTRHKREENPVRILEHDDKETLYPDIQFWNRSSDPILARDPFSSLMWVLFCLPCPFISCEESLLSLVHLFYVVSVVQAVILCCSKDEYNINELGSHHSLITYVCGILGGLDCARWYFVSNDIYHSCHIKEMIRRLSFPYLRRCALLWKLLKSSAPTPFCDRDTLWESSHVMTDVMDTTEITSVELNEIQELEQMFRIPPIDAILEDEVSRSFAVKWSHHFRKAYEASSFQNVFYYNPVVPFKLMTLPHVYEDLLQRYVKQCCPDCRAVLDEPALCLLCGRLCSPSWKTCCSESGCTAHAMTCGAGTGVFLLIRRTTILLQRCAQQAPWPSPYLDAFGEEDIEMHRGKPLYLNEERYAALSYMVASHGLDRIRFHDQAGGNAYESDIKCIGNCPTEGWHVSIMAGHTCNQLLRFSTQIQYVCHTLPCFAIPGVCVPLLIKCKLKLPLIILGTQCTKAAALHTRSEETYGRCDRSRGTKDLHHVEYHLMKQPYLEPEHRIPTIFSIFLRLNTPEWRETISMKKIPYPAKQEDVCPSSVIHIELWSVFEELKLTQLNGFDQVYIQLDNADVHTMLSPLSVESPFSIVCNIVNLCNIDWIVDFVLVHKEANFAADHMAKYVVHPPNYFNTLRTPPLSLLDILYRDVHRPLHVRLNN</sequence>
<evidence type="ECO:0000259" key="11">
    <source>
        <dbReference type="PROSITE" id="PS51157"/>
    </source>
</evidence>
<dbReference type="PANTHER" id="PTHR21497:SF53">
    <property type="entry name" value="E3 UBIQUITIN-PROTEIN LIGASE PRT6"/>
    <property type="match status" value="1"/>
</dbReference>
<gene>
    <name evidence="12" type="ORF">V6N11_036724</name>
</gene>
<keyword evidence="4 9" id="KW-0863">Zinc-finger</keyword>
<feature type="compositionally biased region" description="Low complexity" evidence="10">
    <location>
        <begin position="1175"/>
        <end position="1185"/>
    </location>
</feature>
<evidence type="ECO:0000256" key="9">
    <source>
        <dbReference type="RuleBase" id="RU366018"/>
    </source>
</evidence>
<evidence type="ECO:0000313" key="12">
    <source>
        <dbReference type="EMBL" id="KAK9010211.1"/>
    </source>
</evidence>
<comment type="caution">
    <text evidence="12">The sequence shown here is derived from an EMBL/GenBank/DDBJ whole genome shotgun (WGS) entry which is preliminary data.</text>
</comment>
<feature type="compositionally biased region" description="Low complexity" evidence="10">
    <location>
        <begin position="1257"/>
        <end position="1269"/>
    </location>
</feature>
<dbReference type="PANTHER" id="PTHR21497">
    <property type="entry name" value="UBIQUITIN LIGASE E3 ALPHA-RELATED"/>
    <property type="match status" value="1"/>
</dbReference>
<comment type="similarity">
    <text evidence="7 9">Belongs to the E3 ubiquitin-protein ligase UBR1-like family.</text>
</comment>
<evidence type="ECO:0000256" key="4">
    <source>
        <dbReference type="ARBA" id="ARBA00022771"/>
    </source>
</evidence>
<comment type="pathway">
    <text evidence="9">Protein modification; protein ubiquitination.</text>
</comment>
<dbReference type="CDD" id="cd19673">
    <property type="entry name" value="UBR-box_UBR3"/>
    <property type="match status" value="1"/>
</dbReference>
<dbReference type="Pfam" id="PF02207">
    <property type="entry name" value="zf-UBR"/>
    <property type="match status" value="1"/>
</dbReference>
<evidence type="ECO:0000256" key="6">
    <source>
        <dbReference type="ARBA" id="ARBA00022833"/>
    </source>
</evidence>
<dbReference type="InterPro" id="IPR055194">
    <property type="entry name" value="UBR1-like_WH"/>
</dbReference>
<evidence type="ECO:0000256" key="2">
    <source>
        <dbReference type="ARBA" id="ARBA00022679"/>
    </source>
</evidence>
<feature type="domain" description="UBR-type" evidence="11">
    <location>
        <begin position="117"/>
        <end position="187"/>
    </location>
</feature>
<evidence type="ECO:0000313" key="13">
    <source>
        <dbReference type="Proteomes" id="UP001396334"/>
    </source>
</evidence>
<reference evidence="12 13" key="1">
    <citation type="journal article" date="2024" name="G3 (Bethesda)">
        <title>Genome assembly of Hibiscus sabdariffa L. provides insights into metabolisms of medicinal natural products.</title>
        <authorList>
            <person name="Kim T."/>
        </authorList>
    </citation>
    <scope>NUCLEOTIDE SEQUENCE [LARGE SCALE GENOMIC DNA]</scope>
    <source>
        <strain evidence="12">TK-2024</strain>
        <tissue evidence="12">Old leaves</tissue>
    </source>
</reference>
<keyword evidence="13" id="KW-1185">Reference proteome</keyword>
<dbReference type="Pfam" id="PF22960">
    <property type="entry name" value="WHD_UBR1"/>
    <property type="match status" value="1"/>
</dbReference>
<feature type="region of interest" description="Disordered" evidence="10">
    <location>
        <begin position="1229"/>
        <end position="1269"/>
    </location>
</feature>
<evidence type="ECO:0000256" key="5">
    <source>
        <dbReference type="ARBA" id="ARBA00022786"/>
    </source>
</evidence>
<keyword evidence="5 9" id="KW-0833">Ubl conjugation pathway</keyword>
<accession>A0ABR2RB82</accession>
<dbReference type="InterPro" id="IPR044046">
    <property type="entry name" value="E3_ligase_UBR-like_C"/>
</dbReference>
<proteinExistence type="inferred from homology"/>
<keyword evidence="2 9" id="KW-0808">Transferase</keyword>
<evidence type="ECO:0000256" key="1">
    <source>
        <dbReference type="ARBA" id="ARBA00000900"/>
    </source>
</evidence>
<dbReference type="CDD" id="cd16482">
    <property type="entry name" value="RING-H2_UBR1-like"/>
    <property type="match status" value="1"/>
</dbReference>
<evidence type="ECO:0000256" key="8">
    <source>
        <dbReference type="PROSITE-ProRule" id="PRU00508"/>
    </source>
</evidence>
<evidence type="ECO:0000256" key="10">
    <source>
        <dbReference type="SAM" id="MobiDB-lite"/>
    </source>
</evidence>
<comment type="function">
    <text evidence="9">Ubiquitin ligase protein which is a component of the N-end rule pathway. Recognizes and binds to proteins bearing specific N-terminal residues that are destabilizing according to the N-end rule, leading to their ubiquitination and subsequent degradation.</text>
</comment>
<comment type="catalytic activity">
    <reaction evidence="1 9">
        <text>S-ubiquitinyl-[E2 ubiquitin-conjugating enzyme]-L-cysteine + [acceptor protein]-L-lysine = [E2 ubiquitin-conjugating enzyme]-L-cysteine + N(6)-ubiquitinyl-[acceptor protein]-L-lysine.</text>
        <dbReference type="EC" id="2.3.2.27"/>
    </reaction>
</comment>
<feature type="compositionally biased region" description="Polar residues" evidence="10">
    <location>
        <begin position="1124"/>
        <end position="1137"/>
    </location>
</feature>
<dbReference type="EMBL" id="JBBPBN010000024">
    <property type="protein sequence ID" value="KAK9010211.1"/>
    <property type="molecule type" value="Genomic_DNA"/>
</dbReference>
<dbReference type="EC" id="2.3.2.27" evidence="9"/>
<dbReference type="InterPro" id="IPR036390">
    <property type="entry name" value="WH_DNA-bd_sf"/>
</dbReference>
<feature type="zinc finger region" description="UBR-type" evidence="8">
    <location>
        <begin position="117"/>
        <end position="187"/>
    </location>
</feature>
<feature type="region of interest" description="Disordered" evidence="10">
    <location>
        <begin position="1123"/>
        <end position="1143"/>
    </location>
</feature>
<keyword evidence="3 9" id="KW-0479">Metal-binding</keyword>
<name>A0ABR2RB82_9ROSI</name>
<organism evidence="12 13">
    <name type="scientific">Hibiscus sabdariffa</name>
    <name type="common">roselle</name>
    <dbReference type="NCBI Taxonomy" id="183260"/>
    <lineage>
        <taxon>Eukaryota</taxon>
        <taxon>Viridiplantae</taxon>
        <taxon>Streptophyta</taxon>
        <taxon>Embryophyta</taxon>
        <taxon>Tracheophyta</taxon>
        <taxon>Spermatophyta</taxon>
        <taxon>Magnoliopsida</taxon>
        <taxon>eudicotyledons</taxon>
        <taxon>Gunneridae</taxon>
        <taxon>Pentapetalae</taxon>
        <taxon>rosids</taxon>
        <taxon>malvids</taxon>
        <taxon>Malvales</taxon>
        <taxon>Malvaceae</taxon>
        <taxon>Malvoideae</taxon>
        <taxon>Hibiscus</taxon>
    </lineage>
</organism>
<evidence type="ECO:0000256" key="3">
    <source>
        <dbReference type="ARBA" id="ARBA00022723"/>
    </source>
</evidence>
<dbReference type="SMART" id="SM00396">
    <property type="entry name" value="ZnF_UBR1"/>
    <property type="match status" value="1"/>
</dbReference>
<evidence type="ECO:0000256" key="7">
    <source>
        <dbReference type="ARBA" id="ARBA00046341"/>
    </source>
</evidence>
<dbReference type="SUPFAM" id="SSF46785">
    <property type="entry name" value="Winged helix' DNA-binding domain"/>
    <property type="match status" value="1"/>
</dbReference>
<dbReference type="PROSITE" id="PS51157">
    <property type="entry name" value="ZF_UBR"/>
    <property type="match status" value="1"/>
</dbReference>
<dbReference type="Gene3D" id="1.10.10.2670">
    <property type="entry name" value="E3 ubiquitin-protein ligase"/>
    <property type="match status" value="1"/>
</dbReference>
<dbReference type="Gene3D" id="2.10.110.30">
    <property type="match status" value="1"/>
</dbReference>
<dbReference type="InterPro" id="IPR042065">
    <property type="entry name" value="E3_ELL-like"/>
</dbReference>
<dbReference type="InterPro" id="IPR039164">
    <property type="entry name" value="UBR1-like"/>
</dbReference>
<dbReference type="Pfam" id="PF18995">
    <property type="entry name" value="PRT6_C"/>
    <property type="match status" value="1"/>
</dbReference>
<feature type="region of interest" description="Disordered" evidence="10">
    <location>
        <begin position="1175"/>
        <end position="1198"/>
    </location>
</feature>
<dbReference type="InterPro" id="IPR003126">
    <property type="entry name" value="Znf_UBR"/>
</dbReference>
<protein>
    <recommendedName>
        <fullName evidence="9">E3 ubiquitin-protein ligase</fullName>
        <ecNumber evidence="9">2.3.2.27</ecNumber>
    </recommendedName>
</protein>